<dbReference type="SUPFAM" id="SSF52540">
    <property type="entry name" value="P-loop containing nucleoside triphosphate hydrolases"/>
    <property type="match status" value="1"/>
</dbReference>
<keyword evidence="5 9" id="KW-0547">Nucleotide-binding</keyword>
<evidence type="ECO:0000256" key="7">
    <source>
        <dbReference type="ARBA" id="ARBA00022840"/>
    </source>
</evidence>
<evidence type="ECO:0000256" key="9">
    <source>
        <dbReference type="RuleBase" id="RU363066"/>
    </source>
</evidence>
<dbReference type="PANTHER" id="PTHR43442">
    <property type="entry name" value="GLUCONOKINASE-RELATED"/>
    <property type="match status" value="1"/>
</dbReference>
<dbReference type="AlphaFoldDB" id="I0YUM3"/>
<comment type="pathway">
    <text evidence="1 9">Carbohydrate acid metabolism; D-gluconate degradation.</text>
</comment>
<dbReference type="UniPathway" id="UPA00792"/>
<evidence type="ECO:0000256" key="4">
    <source>
        <dbReference type="ARBA" id="ARBA00022679"/>
    </source>
</evidence>
<organism evidence="10 11">
    <name type="scientific">Coccomyxa subellipsoidea (strain C-169)</name>
    <name type="common">Green microalga</name>
    <dbReference type="NCBI Taxonomy" id="574566"/>
    <lineage>
        <taxon>Eukaryota</taxon>
        <taxon>Viridiplantae</taxon>
        <taxon>Chlorophyta</taxon>
        <taxon>core chlorophytes</taxon>
        <taxon>Trebouxiophyceae</taxon>
        <taxon>Trebouxiophyceae incertae sedis</taxon>
        <taxon>Coccomyxaceae</taxon>
        <taxon>Coccomyxa</taxon>
        <taxon>Coccomyxa subellipsoidea</taxon>
    </lineage>
</organism>
<dbReference type="GeneID" id="17039870"/>
<dbReference type="STRING" id="574566.I0YUM3"/>
<dbReference type="eggNOG" id="KOG3354">
    <property type="taxonomic scope" value="Eukaryota"/>
</dbReference>
<evidence type="ECO:0000256" key="8">
    <source>
        <dbReference type="ARBA" id="ARBA00048090"/>
    </source>
</evidence>
<dbReference type="FunFam" id="3.40.50.300:FF:000522">
    <property type="entry name" value="Gluconokinase"/>
    <property type="match status" value="1"/>
</dbReference>
<comment type="catalytic activity">
    <reaction evidence="8 9">
        <text>D-gluconate + ATP = 6-phospho-D-gluconate + ADP + H(+)</text>
        <dbReference type="Rhea" id="RHEA:19433"/>
        <dbReference type="ChEBI" id="CHEBI:15378"/>
        <dbReference type="ChEBI" id="CHEBI:18391"/>
        <dbReference type="ChEBI" id="CHEBI:30616"/>
        <dbReference type="ChEBI" id="CHEBI:58759"/>
        <dbReference type="ChEBI" id="CHEBI:456216"/>
        <dbReference type="EC" id="2.7.1.12"/>
    </reaction>
</comment>
<dbReference type="NCBIfam" id="TIGR01313">
    <property type="entry name" value="therm_gnt_kin"/>
    <property type="match status" value="1"/>
</dbReference>
<keyword evidence="7 9" id="KW-0067">ATP-binding</keyword>
<evidence type="ECO:0000256" key="5">
    <source>
        <dbReference type="ARBA" id="ARBA00022741"/>
    </source>
</evidence>
<proteinExistence type="inferred from homology"/>
<dbReference type="InterPro" id="IPR006001">
    <property type="entry name" value="Therm_gnt_kin"/>
</dbReference>
<dbReference type="GO" id="GO:0005975">
    <property type="term" value="P:carbohydrate metabolic process"/>
    <property type="evidence" value="ECO:0007669"/>
    <property type="project" value="InterPro"/>
</dbReference>
<evidence type="ECO:0000313" key="10">
    <source>
        <dbReference type="EMBL" id="EIE22092.1"/>
    </source>
</evidence>
<keyword evidence="4 9" id="KW-0808">Transferase</keyword>
<dbReference type="PANTHER" id="PTHR43442:SF3">
    <property type="entry name" value="GLUCONOKINASE-RELATED"/>
    <property type="match status" value="1"/>
</dbReference>
<dbReference type="OrthoDB" id="275177at2759"/>
<gene>
    <name evidence="10" type="ORF">COCSUDRAFT_83483</name>
</gene>
<name>I0YUM3_COCSC</name>
<keyword evidence="11" id="KW-1185">Reference proteome</keyword>
<dbReference type="CDD" id="cd02021">
    <property type="entry name" value="GntK"/>
    <property type="match status" value="1"/>
</dbReference>
<comment type="caution">
    <text evidence="10">The sequence shown here is derived from an EMBL/GenBank/DDBJ whole genome shotgun (WGS) entry which is preliminary data.</text>
</comment>
<evidence type="ECO:0000313" key="11">
    <source>
        <dbReference type="Proteomes" id="UP000007264"/>
    </source>
</evidence>
<comment type="similarity">
    <text evidence="2 9">Belongs to the gluconokinase GntK/GntV family.</text>
</comment>
<dbReference type="GO" id="GO:0046316">
    <property type="term" value="F:gluconokinase activity"/>
    <property type="evidence" value="ECO:0007669"/>
    <property type="project" value="UniProtKB-EC"/>
</dbReference>
<dbReference type="Proteomes" id="UP000007264">
    <property type="component" value="Unassembled WGS sequence"/>
</dbReference>
<dbReference type="InterPro" id="IPR027417">
    <property type="entry name" value="P-loop_NTPase"/>
</dbReference>
<protein>
    <recommendedName>
        <fullName evidence="3 9">Gluconokinase</fullName>
        <ecNumber evidence="3 9">2.7.1.12</ecNumber>
    </recommendedName>
</protein>
<dbReference type="EC" id="2.7.1.12" evidence="3 9"/>
<evidence type="ECO:0000256" key="6">
    <source>
        <dbReference type="ARBA" id="ARBA00022777"/>
    </source>
</evidence>
<dbReference type="KEGG" id="csl:COCSUDRAFT_83483"/>
<accession>I0YUM3</accession>
<dbReference type="Gene3D" id="3.40.50.300">
    <property type="entry name" value="P-loop containing nucleotide triphosphate hydrolases"/>
    <property type="match status" value="1"/>
</dbReference>
<dbReference type="GO" id="GO:0005737">
    <property type="term" value="C:cytoplasm"/>
    <property type="evidence" value="ECO:0007669"/>
    <property type="project" value="TreeGrafter"/>
</dbReference>
<reference evidence="10 11" key="1">
    <citation type="journal article" date="2012" name="Genome Biol.">
        <title>The genome of the polar eukaryotic microalga coccomyxa subellipsoidea reveals traits of cold adaptation.</title>
        <authorList>
            <person name="Blanc G."/>
            <person name="Agarkova I."/>
            <person name="Grimwood J."/>
            <person name="Kuo A."/>
            <person name="Brueggeman A."/>
            <person name="Dunigan D."/>
            <person name="Gurnon J."/>
            <person name="Ladunga I."/>
            <person name="Lindquist E."/>
            <person name="Lucas S."/>
            <person name="Pangilinan J."/>
            <person name="Proschold T."/>
            <person name="Salamov A."/>
            <person name="Schmutz J."/>
            <person name="Weeks D."/>
            <person name="Yamada T."/>
            <person name="Claverie J.M."/>
            <person name="Grigoriev I."/>
            <person name="Van Etten J."/>
            <person name="Lomsadze A."/>
            <person name="Borodovsky M."/>
        </authorList>
    </citation>
    <scope>NUCLEOTIDE SEQUENCE [LARGE SCALE GENOMIC DNA]</scope>
    <source>
        <strain evidence="10 11">C-169</strain>
    </source>
</reference>
<dbReference type="EMBL" id="AGSI01000011">
    <property type="protein sequence ID" value="EIE22092.1"/>
    <property type="molecule type" value="Genomic_DNA"/>
</dbReference>
<dbReference type="RefSeq" id="XP_005646636.1">
    <property type="nucleotide sequence ID" value="XM_005646579.1"/>
</dbReference>
<evidence type="ECO:0000256" key="3">
    <source>
        <dbReference type="ARBA" id="ARBA00012054"/>
    </source>
</evidence>
<sequence length="197" mass="21834">MQALSPQKSCIVVMGVSGCGKSSVGRCLAAHLHCTFLDADDYHPASNVEKMQASIPLTNQDRWPWLQALAHLIDQHLNSGEHIVMACSALKESYRDILRGRHPESVEFVLLKVSREKLSQRLQARQALRAHFMPAALLDSQLATLEDSGFGMTVVSGRMCPEFTSSTLLVSLGHNLSKLHSLEVILDFVQGRSQWSR</sequence>
<evidence type="ECO:0000256" key="1">
    <source>
        <dbReference type="ARBA" id="ARBA00004875"/>
    </source>
</evidence>
<dbReference type="GO" id="GO:0005524">
    <property type="term" value="F:ATP binding"/>
    <property type="evidence" value="ECO:0007669"/>
    <property type="project" value="UniProtKB-KW"/>
</dbReference>
<evidence type="ECO:0000256" key="2">
    <source>
        <dbReference type="ARBA" id="ARBA00008420"/>
    </source>
</evidence>
<dbReference type="Pfam" id="PF13671">
    <property type="entry name" value="AAA_33"/>
    <property type="match status" value="1"/>
</dbReference>
<keyword evidence="6 9" id="KW-0418">Kinase</keyword>